<dbReference type="EMBL" id="LUUK01000234">
    <property type="protein sequence ID" value="OAI11162.1"/>
    <property type="molecule type" value="Genomic_DNA"/>
</dbReference>
<keyword evidence="3" id="KW-1185">Reference proteome</keyword>
<gene>
    <name evidence="2" type="ORF">A1355_16385</name>
</gene>
<dbReference type="Proteomes" id="UP000077628">
    <property type="component" value="Unassembled WGS sequence"/>
</dbReference>
<dbReference type="RefSeq" id="WP_064031822.1">
    <property type="nucleotide sequence ID" value="NZ_LUUK01000234.1"/>
</dbReference>
<dbReference type="AlphaFoldDB" id="A0A177MZT8"/>
<organism evidence="2 3">
    <name type="scientific">Methylomonas koyamae</name>
    <dbReference type="NCBI Taxonomy" id="702114"/>
    <lineage>
        <taxon>Bacteria</taxon>
        <taxon>Pseudomonadati</taxon>
        <taxon>Pseudomonadota</taxon>
        <taxon>Gammaproteobacteria</taxon>
        <taxon>Methylococcales</taxon>
        <taxon>Methylococcaceae</taxon>
        <taxon>Methylomonas</taxon>
    </lineage>
</organism>
<reference evidence="3" key="1">
    <citation type="submission" date="2016-03" db="EMBL/GenBank/DDBJ databases">
        <authorList>
            <person name="Heylen K."/>
            <person name="De Vos P."/>
            <person name="Vekeman B."/>
        </authorList>
    </citation>
    <scope>NUCLEOTIDE SEQUENCE [LARGE SCALE GENOMIC DNA]</scope>
    <source>
        <strain evidence="3">R-45383</strain>
    </source>
</reference>
<keyword evidence="1" id="KW-0812">Transmembrane</keyword>
<evidence type="ECO:0000313" key="3">
    <source>
        <dbReference type="Proteomes" id="UP000077628"/>
    </source>
</evidence>
<protein>
    <recommendedName>
        <fullName evidence="4">5-bromo-4-chloroindolyl phosphate hydrolysis protein</fullName>
    </recommendedName>
</protein>
<keyword evidence="1" id="KW-1133">Transmembrane helix</keyword>
<name>A0A177MZT8_9GAMM</name>
<evidence type="ECO:0000256" key="1">
    <source>
        <dbReference type="SAM" id="Phobius"/>
    </source>
</evidence>
<evidence type="ECO:0000313" key="2">
    <source>
        <dbReference type="EMBL" id="OAI11162.1"/>
    </source>
</evidence>
<feature type="transmembrane region" description="Helical" evidence="1">
    <location>
        <begin position="38"/>
        <end position="62"/>
    </location>
</feature>
<evidence type="ECO:0008006" key="4">
    <source>
        <dbReference type="Google" id="ProtNLM"/>
    </source>
</evidence>
<accession>A0A177MZT8</accession>
<comment type="caution">
    <text evidence="2">The sequence shown here is derived from an EMBL/GenBank/DDBJ whole genome shotgun (WGS) entry which is preliminary data.</text>
</comment>
<sequence>MSGRLVWAALLLCGLAMLSLLAGFLAMQAGLALLTGLLYLIGAKILLVALGLWGGLGLFGLITEVSRDLRAFCSETAAALRRVAALELARRAAATRRALEFKQLQYRAAMRRRRILAADDRKQLRELSAAVESELLAGKALLPAKRFKTLRRELKHCLRSGDVAGILAVREQV</sequence>
<proteinExistence type="predicted"/>
<dbReference type="STRING" id="702114.A1355_16385"/>
<keyword evidence="1" id="KW-0472">Membrane</keyword>